<organism evidence="10 11">
    <name type="scientific">Nonlabens spongiae</name>
    <dbReference type="NCBI Taxonomy" id="331648"/>
    <lineage>
        <taxon>Bacteria</taxon>
        <taxon>Pseudomonadati</taxon>
        <taxon>Bacteroidota</taxon>
        <taxon>Flavobacteriia</taxon>
        <taxon>Flavobacteriales</taxon>
        <taxon>Flavobacteriaceae</taxon>
        <taxon>Nonlabens</taxon>
    </lineage>
</organism>
<keyword evidence="3" id="KW-0249">Electron transport</keyword>
<dbReference type="EMBL" id="CP019344">
    <property type="protein sequence ID" value="ARN78772.1"/>
    <property type="molecule type" value="Genomic_DNA"/>
</dbReference>
<sequence length="97" mass="10865">MASFKELTQGETPVLIDFFATWCGPCQTMMPVLDQLKNDMGESVKILKIDIDKNPAVAQKFQIRGVPAFMIFKNGEQVWRGSGVQPLHELKAKLQNA</sequence>
<dbReference type="FunFam" id="3.40.30.10:FF:000001">
    <property type="entry name" value="Thioredoxin"/>
    <property type="match status" value="1"/>
</dbReference>
<comment type="similarity">
    <text evidence="1">Belongs to the thioredoxin family.</text>
</comment>
<dbReference type="PRINTS" id="PR00421">
    <property type="entry name" value="THIOREDOXIN"/>
</dbReference>
<dbReference type="SUPFAM" id="SSF52833">
    <property type="entry name" value="Thioredoxin-like"/>
    <property type="match status" value="1"/>
</dbReference>
<feature type="site" description="Deprotonates C-terminal active site Cys" evidence="7">
    <location>
        <position position="17"/>
    </location>
</feature>
<evidence type="ECO:0000256" key="4">
    <source>
        <dbReference type="ARBA" id="ARBA00023157"/>
    </source>
</evidence>
<gene>
    <name evidence="10" type="ORF">BST97_12640</name>
</gene>
<feature type="disulfide bond" description="Redox-active" evidence="8">
    <location>
        <begin position="23"/>
        <end position="26"/>
    </location>
</feature>
<dbReference type="RefSeq" id="WP_085767576.1">
    <property type="nucleotide sequence ID" value="NZ_CP019344.1"/>
</dbReference>
<protein>
    <recommendedName>
        <fullName evidence="6">Thioredoxin</fullName>
    </recommendedName>
</protein>
<evidence type="ECO:0000313" key="11">
    <source>
        <dbReference type="Proteomes" id="UP000193431"/>
    </source>
</evidence>
<accession>A0A1W6MMI1</accession>
<evidence type="ECO:0000256" key="6">
    <source>
        <dbReference type="NCBIfam" id="TIGR01068"/>
    </source>
</evidence>
<dbReference type="Pfam" id="PF00085">
    <property type="entry name" value="Thioredoxin"/>
    <property type="match status" value="1"/>
</dbReference>
<evidence type="ECO:0000256" key="5">
    <source>
        <dbReference type="ARBA" id="ARBA00023284"/>
    </source>
</evidence>
<dbReference type="PROSITE" id="PS51352">
    <property type="entry name" value="THIOREDOXIN_2"/>
    <property type="match status" value="1"/>
</dbReference>
<name>A0A1W6MMI1_9FLAO</name>
<dbReference type="PANTHER" id="PTHR45663">
    <property type="entry name" value="GEO12009P1"/>
    <property type="match status" value="1"/>
</dbReference>
<dbReference type="GO" id="GO:0045454">
    <property type="term" value="P:cell redox homeostasis"/>
    <property type="evidence" value="ECO:0007669"/>
    <property type="project" value="TreeGrafter"/>
</dbReference>
<feature type="domain" description="Thioredoxin" evidence="9">
    <location>
        <begin position="1"/>
        <end position="97"/>
    </location>
</feature>
<evidence type="ECO:0000256" key="1">
    <source>
        <dbReference type="ARBA" id="ARBA00008987"/>
    </source>
</evidence>
<dbReference type="InterPro" id="IPR013766">
    <property type="entry name" value="Thioredoxin_domain"/>
</dbReference>
<keyword evidence="4 8" id="KW-1015">Disulfide bond</keyword>
<feature type="active site" description="Nucleophile" evidence="7">
    <location>
        <position position="23"/>
    </location>
</feature>
<evidence type="ECO:0000259" key="9">
    <source>
        <dbReference type="PROSITE" id="PS51352"/>
    </source>
</evidence>
<dbReference type="InterPro" id="IPR036249">
    <property type="entry name" value="Thioredoxin-like_sf"/>
</dbReference>
<keyword evidence="11" id="KW-1185">Reference proteome</keyword>
<feature type="site" description="Contributes to redox potential value" evidence="7">
    <location>
        <position position="24"/>
    </location>
</feature>
<dbReference type="CDD" id="cd02947">
    <property type="entry name" value="TRX_family"/>
    <property type="match status" value="1"/>
</dbReference>
<evidence type="ECO:0000256" key="7">
    <source>
        <dbReference type="PIRSR" id="PIRSR000077-1"/>
    </source>
</evidence>
<keyword evidence="2" id="KW-0813">Transport</keyword>
<dbReference type="STRING" id="331648.BST97_12640"/>
<dbReference type="InterPro" id="IPR005746">
    <property type="entry name" value="Thioredoxin"/>
</dbReference>
<keyword evidence="5 8" id="KW-0676">Redox-active center</keyword>
<feature type="active site" description="Nucleophile" evidence="7">
    <location>
        <position position="26"/>
    </location>
</feature>
<proteinExistence type="inferred from homology"/>
<dbReference type="AlphaFoldDB" id="A0A1W6MMI1"/>
<dbReference type="Gene3D" id="3.40.30.10">
    <property type="entry name" value="Glutaredoxin"/>
    <property type="match status" value="1"/>
</dbReference>
<dbReference type="GO" id="GO:0015035">
    <property type="term" value="F:protein-disulfide reductase activity"/>
    <property type="evidence" value="ECO:0007669"/>
    <property type="project" value="UniProtKB-UniRule"/>
</dbReference>
<dbReference type="Proteomes" id="UP000193431">
    <property type="component" value="Chromosome"/>
</dbReference>
<dbReference type="PANTHER" id="PTHR45663:SF11">
    <property type="entry name" value="GEO12009P1"/>
    <property type="match status" value="1"/>
</dbReference>
<dbReference type="PIRSF" id="PIRSF000077">
    <property type="entry name" value="Thioredoxin"/>
    <property type="match status" value="1"/>
</dbReference>
<evidence type="ECO:0000313" key="10">
    <source>
        <dbReference type="EMBL" id="ARN78772.1"/>
    </source>
</evidence>
<evidence type="ECO:0000256" key="8">
    <source>
        <dbReference type="PIRSR" id="PIRSR000077-4"/>
    </source>
</evidence>
<dbReference type="InterPro" id="IPR017937">
    <property type="entry name" value="Thioredoxin_CS"/>
</dbReference>
<evidence type="ECO:0000256" key="2">
    <source>
        <dbReference type="ARBA" id="ARBA00022448"/>
    </source>
</evidence>
<dbReference type="PROSITE" id="PS00194">
    <property type="entry name" value="THIOREDOXIN_1"/>
    <property type="match status" value="1"/>
</dbReference>
<dbReference type="NCBIfam" id="TIGR01068">
    <property type="entry name" value="thioredoxin"/>
    <property type="match status" value="1"/>
</dbReference>
<feature type="site" description="Contributes to redox potential value" evidence="7">
    <location>
        <position position="25"/>
    </location>
</feature>
<dbReference type="GO" id="GO:0005829">
    <property type="term" value="C:cytosol"/>
    <property type="evidence" value="ECO:0007669"/>
    <property type="project" value="TreeGrafter"/>
</dbReference>
<evidence type="ECO:0000256" key="3">
    <source>
        <dbReference type="ARBA" id="ARBA00022982"/>
    </source>
</evidence>
<dbReference type="OrthoDB" id="9790390at2"/>
<reference evidence="10 11" key="1">
    <citation type="submission" date="2016-11" db="EMBL/GenBank/DDBJ databases">
        <title>Trade-off between light-utilization and light-protection in marine flavobacteria.</title>
        <authorList>
            <person name="Kumagai Y."/>
        </authorList>
    </citation>
    <scope>NUCLEOTIDE SEQUENCE [LARGE SCALE GENOMIC DNA]</scope>
    <source>
        <strain evidence="10 11">JCM 13191</strain>
    </source>
</reference>